<dbReference type="PIRSF" id="PIRSF006910">
    <property type="entry name" value="NA_bind_Rv2694c_prd"/>
    <property type="match status" value="1"/>
</dbReference>
<evidence type="ECO:0008006" key="3">
    <source>
        <dbReference type="Google" id="ProtNLM"/>
    </source>
</evidence>
<organism evidence="1 2">
    <name type="scientific">Propionibacterium cyclohexanicum</name>
    <dbReference type="NCBI Taxonomy" id="64702"/>
    <lineage>
        <taxon>Bacteria</taxon>
        <taxon>Bacillati</taxon>
        <taxon>Actinomycetota</taxon>
        <taxon>Actinomycetes</taxon>
        <taxon>Propionibacteriales</taxon>
        <taxon>Propionibacteriaceae</taxon>
        <taxon>Propionibacterium</taxon>
    </lineage>
</organism>
<dbReference type="STRING" id="64702.SAMN05443377_10432"/>
<dbReference type="CDD" id="cd04488">
    <property type="entry name" value="RecG_wedge_OBF"/>
    <property type="match status" value="1"/>
</dbReference>
<dbReference type="EMBL" id="FOGZ01000004">
    <property type="protein sequence ID" value="SER62200.1"/>
    <property type="molecule type" value="Genomic_DNA"/>
</dbReference>
<name>A0A1H9QP59_9ACTN</name>
<proteinExistence type="predicted"/>
<evidence type="ECO:0000313" key="2">
    <source>
        <dbReference type="Proteomes" id="UP000198815"/>
    </source>
</evidence>
<gene>
    <name evidence="1" type="ORF">SAMN05443377_10432</name>
</gene>
<evidence type="ECO:0000313" key="1">
    <source>
        <dbReference type="EMBL" id="SER62200.1"/>
    </source>
</evidence>
<dbReference type="SUPFAM" id="SSF50249">
    <property type="entry name" value="Nucleic acid-binding proteins"/>
    <property type="match status" value="1"/>
</dbReference>
<dbReference type="AlphaFoldDB" id="A0A1H9QP59"/>
<keyword evidence="2" id="KW-1185">Reference proteome</keyword>
<dbReference type="OrthoDB" id="3268233at2"/>
<reference evidence="1 2" key="1">
    <citation type="submission" date="2016-10" db="EMBL/GenBank/DDBJ databases">
        <authorList>
            <person name="de Groot N.N."/>
        </authorList>
    </citation>
    <scope>NUCLEOTIDE SEQUENCE [LARGE SCALE GENOMIC DNA]</scope>
    <source>
        <strain evidence="1 2">DSM 16859</strain>
    </source>
</reference>
<sequence>MPTDRDDRTRPARKDSWWRRRLRRLISSDRELESEELVDEAIRSGATPIGEVGDRQRVTVQGTVSVVTLNPNERHHWLEAELTDGSGTVKLIWMGRHTISGVDPGRRLRVEGLVNHDGRTAIIYNPRYKLLA</sequence>
<dbReference type="InterPro" id="IPR016499">
    <property type="entry name" value="NucleicA-bd_Rv2694c_prd"/>
</dbReference>
<dbReference type="InterPro" id="IPR012340">
    <property type="entry name" value="NA-bd_OB-fold"/>
</dbReference>
<accession>A0A1H9QP59</accession>
<protein>
    <recommendedName>
        <fullName evidence="3">ATP-dependent DNA helicase RecG</fullName>
    </recommendedName>
</protein>
<dbReference type="Proteomes" id="UP000198815">
    <property type="component" value="Unassembled WGS sequence"/>
</dbReference>
<dbReference type="Gene3D" id="2.40.50.140">
    <property type="entry name" value="Nucleic acid-binding proteins"/>
    <property type="match status" value="1"/>
</dbReference>